<evidence type="ECO:0000313" key="7">
    <source>
        <dbReference type="Proteomes" id="UP000019202"/>
    </source>
</evidence>
<feature type="coiled-coil region" evidence="1">
    <location>
        <begin position="1063"/>
        <end position="1118"/>
    </location>
</feature>
<feature type="region of interest" description="Disordered" evidence="2">
    <location>
        <begin position="1378"/>
        <end position="1400"/>
    </location>
</feature>
<dbReference type="InterPro" id="IPR041079">
    <property type="entry name" value="Neuraminidase-like"/>
</dbReference>
<dbReference type="Proteomes" id="UP000019202">
    <property type="component" value="Unassembled WGS sequence"/>
</dbReference>
<evidence type="ECO:0000256" key="1">
    <source>
        <dbReference type="SAM" id="Coils"/>
    </source>
</evidence>
<organism evidence="6 7">
    <name type="scientific">Xenorhabdus szentirmaii DSM 16338</name>
    <dbReference type="NCBI Taxonomy" id="1427518"/>
    <lineage>
        <taxon>Bacteria</taxon>
        <taxon>Pseudomonadati</taxon>
        <taxon>Pseudomonadota</taxon>
        <taxon>Gammaproteobacteria</taxon>
        <taxon>Enterobacterales</taxon>
        <taxon>Morganellaceae</taxon>
        <taxon>Xenorhabdus</taxon>
    </lineage>
</organism>
<sequence length="1400" mass="159635">MSSVTQPIEERLLESQRDALLDFYLGQVVAHSPDMAAQRDKIKDVDDACDYLLLDLLTSAKVKATRLSLATNSLQQFINRVSLNIEPGLFMTAEESENWQEFANRYNYWSADRLLRTYPESYLEPLLRLNKTEFFFQLESVLNQGKITENSVQKAVLGYLNNFEDVSNLKVIAGYEDGVDIKRDKFFFVGRTRTQPYQYYWRSLNLSIRHPDTDALSPNAWSEWKPIDLPLGSVDSNLIRPVFLNNRLYISWTEVEEQPEEKDPTSLLLRSQNRSNQNSNQGVEPAASDWVPTTPYLTRIKIAYAKYDGSWSTPTVLREDKLQYRMTQMVAVMDIQQDPHNPLLALVPFARIQGTDADSQPYDYDEAFGYVCDTLLVEITDLPDDEYPDGRKGKYVGNLVWYYSREHKDAEGNPIDYRTMVLYPATREARFPIAGEAKQEGSPDFGKNSIKLIVNFVHGTDDTLEIVAQSDFEFGAIEDHEYYDGSFRLMHDDTVLDEQPLVLHEKVPDLTYPSIKVGASNRITLKAELLFKPKGGIGNESATCTQEFKIGMHIRELIKLNEQDQVQFLSFPPDEKGNAAQNIRLNTLFAKKLIAIASQGIPQVLSWNTQLITEQPMPGAFPTPIDLNGANGIYFWELFFHMPFLVAWRLNIEQRLKEATEWLHYIFNPLEDELVQTSSQNKPRYWNSRPIIDPPPTVYRMLTEPTDPDAIAASEPIHYRKAIFRFYIKNLLDQGDMEYRKLTSSARIVAKQIYDSASMLLGTSPDILLAANWQPRTLQDVAQHETSEARSQELRLSAGTLPLLAAAYDTSVSTVPPDLFVKPVDTEYLKLWQMLDQRLYNLRHNLTLDGKEFPAGLYDEPISPQDLLRQRYQRVVANRMAGMKRRAIPNYRFTPIMNRAKEAVETLIQYGSTLLSLLEKKDSTDFEHFRMQQQLGLYSFTRNLQQQAVDMQQASLDALTISRRAAQERQQHYKSLYDENISTTEQEVIALQSSAADGVIAAQSAATAAAVADMVPNIFGLAVGGMVFGGMLRAIGEGIRIDVESKNAKATSLSASENYRRRQQEWELQYKQADINIEEIDAQINVQQRQLNISTTQLAQLEAQHEQEKVLLEYYSNRFTNDALYMWMISQISGLYLQAYDAVNSLCLLAEASWQYETGQYDMNFVESGLWNDLYQGLLVGEHLKLALQRMDQAYLQHNTRRLEIVKTVSVKSLLTSSQWEIGKSTGSFTFALSAEMFLRDYPTHVDRRIKTVALSLPALLGPYEDVRASLVQLSNTLNSVADLKTVDYLLNPLEYTKPENVLLNVQANQGVVISTAMEDSGMFRLNFDDELFLPFEGTGAISQWKLEFGSDQDQLLESLSDVILHLRYTARDVSSGSSELSQQVRSRLNKHQLKQDDSN</sequence>
<gene>
    <name evidence="6" type="primary">xptD</name>
    <name evidence="6" type="ORF">XSR1_50040</name>
</gene>
<keyword evidence="7" id="KW-1185">Reference proteome</keyword>
<name>W1J1L0_9GAMM</name>
<dbReference type="InterPro" id="IPR040840">
    <property type="entry name" value="TcA_TcB_BD"/>
</dbReference>
<feature type="domain" description="Neuraminidase-like" evidence="4">
    <location>
        <begin position="169"/>
        <end position="321"/>
    </location>
</feature>
<dbReference type="Pfam" id="PF18413">
    <property type="entry name" value="Neuraminidase"/>
    <property type="match status" value="1"/>
</dbReference>
<keyword evidence="1" id="KW-0175">Coiled coil</keyword>
<feature type="compositionally biased region" description="Polar residues" evidence="2">
    <location>
        <begin position="1378"/>
        <end position="1387"/>
    </location>
</feature>
<reference evidence="6" key="1">
    <citation type="submission" date="2013-11" db="EMBL/GenBank/DDBJ databases">
        <title>Draft genome sequence and annotation of the entomopathogenic bacteria, Xenorhabdus cabanillasi strain JM26 and Xenorhabdus szentirmai strain DSM 16338.</title>
        <authorList>
            <person name="Gualtieri M."/>
            <person name="Ogier J.C."/>
            <person name="Pages S."/>
            <person name="Givaudan A."/>
            <person name="Gaudriault S."/>
        </authorList>
    </citation>
    <scope>NUCLEOTIDE SEQUENCE [LARGE SCALE GENOMIC DNA]</scope>
    <source>
        <strain evidence="6">DSM 16338</strain>
    </source>
</reference>
<dbReference type="Pfam" id="PF20220">
    <property type="entry name" value="ABC_toxin_N"/>
    <property type="match status" value="1"/>
</dbReference>
<proteinExistence type="predicted"/>
<dbReference type="Pfam" id="PF18276">
    <property type="entry name" value="TcA_TcB_BD"/>
    <property type="match status" value="1"/>
</dbReference>
<accession>W1J1L0</accession>
<feature type="domain" description="ABC toxin N-terminal" evidence="5">
    <location>
        <begin position="11"/>
        <end position="139"/>
    </location>
</feature>
<evidence type="ECO:0000259" key="5">
    <source>
        <dbReference type="Pfam" id="PF20220"/>
    </source>
</evidence>
<comment type="caution">
    <text evidence="6">The sequence shown here is derived from an EMBL/GenBank/DDBJ whole genome shotgun (WGS) entry which is preliminary data.</text>
</comment>
<evidence type="ECO:0000259" key="4">
    <source>
        <dbReference type="Pfam" id="PF18413"/>
    </source>
</evidence>
<dbReference type="OrthoDB" id="9781691at2"/>
<dbReference type="EMBL" id="CBXF010000110">
    <property type="protein sequence ID" value="CDL84632.1"/>
    <property type="molecule type" value="Genomic_DNA"/>
</dbReference>
<dbReference type="InterPro" id="IPR046839">
    <property type="entry name" value="ABC_toxin_N"/>
</dbReference>
<evidence type="ECO:0000259" key="3">
    <source>
        <dbReference type="Pfam" id="PF18276"/>
    </source>
</evidence>
<feature type="domain" description="Tc toxin complex TcA C-terminal TcB-binding" evidence="3">
    <location>
        <begin position="1083"/>
        <end position="1371"/>
    </location>
</feature>
<protein>
    <submittedName>
        <fullName evidence="6">A component of insecticidal toxin complex (Tc)</fullName>
    </submittedName>
</protein>
<dbReference type="STRING" id="1427518.XSR1_50040"/>
<dbReference type="RefSeq" id="WP_038240569.1">
    <property type="nucleotide sequence ID" value="NZ_CAWLWS010000110.1"/>
</dbReference>
<evidence type="ECO:0000313" key="6">
    <source>
        <dbReference type="EMBL" id="CDL84632.1"/>
    </source>
</evidence>
<evidence type="ECO:0000256" key="2">
    <source>
        <dbReference type="SAM" id="MobiDB-lite"/>
    </source>
</evidence>